<sequence length="166" mass="17347">MHRTTTTATLLVTVAVSALAGCVTVQRPPASGPRTPPSGASAPSLPSVPRPDGSAEPQIVQAPAREALELAGPSRRAGPVTDDPEPARPAAPRSRAPHTPPHPRPQERNPGQGPDRRPPRVDLPDVAEPAHGTLPENTDVCALGKRYGGWRADSTEARVCAQTYGH</sequence>
<dbReference type="PROSITE" id="PS51257">
    <property type="entry name" value="PROKAR_LIPOPROTEIN"/>
    <property type="match status" value="1"/>
</dbReference>
<keyword evidence="4" id="KW-1185">Reference proteome</keyword>
<feature type="compositionally biased region" description="Basic and acidic residues" evidence="1">
    <location>
        <begin position="114"/>
        <end position="123"/>
    </location>
</feature>
<feature type="compositionally biased region" description="Low complexity" evidence="1">
    <location>
        <begin position="37"/>
        <end position="47"/>
    </location>
</feature>
<feature type="region of interest" description="Disordered" evidence="1">
    <location>
        <begin position="26"/>
        <end position="140"/>
    </location>
</feature>
<proteinExistence type="predicted"/>
<evidence type="ECO:0008006" key="5">
    <source>
        <dbReference type="Google" id="ProtNLM"/>
    </source>
</evidence>
<organism evidence="3 4">
    <name type="scientific">Streptomyces actuosus</name>
    <dbReference type="NCBI Taxonomy" id="1885"/>
    <lineage>
        <taxon>Bacteria</taxon>
        <taxon>Bacillati</taxon>
        <taxon>Actinomycetota</taxon>
        <taxon>Actinomycetes</taxon>
        <taxon>Kitasatosporales</taxon>
        <taxon>Streptomycetaceae</taxon>
        <taxon>Streptomyces</taxon>
    </lineage>
</organism>
<feature type="chain" id="PRO_5016122844" description="Lipoprotein" evidence="2">
    <location>
        <begin position="21"/>
        <end position="166"/>
    </location>
</feature>
<evidence type="ECO:0000313" key="3">
    <source>
        <dbReference type="EMBL" id="AWT47473.1"/>
    </source>
</evidence>
<protein>
    <recommendedName>
        <fullName evidence="5">Lipoprotein</fullName>
    </recommendedName>
</protein>
<accession>A0A2U9PD19</accession>
<name>A0A2U9PD19_STRAS</name>
<dbReference type="AlphaFoldDB" id="A0A2U9PD19"/>
<gene>
    <name evidence="3" type="ORF">DMT42_05630</name>
</gene>
<evidence type="ECO:0000313" key="4">
    <source>
        <dbReference type="Proteomes" id="UP000247634"/>
    </source>
</evidence>
<keyword evidence="2" id="KW-0732">Signal</keyword>
<feature type="signal peptide" evidence="2">
    <location>
        <begin position="1"/>
        <end position="20"/>
    </location>
</feature>
<evidence type="ECO:0000256" key="2">
    <source>
        <dbReference type="SAM" id="SignalP"/>
    </source>
</evidence>
<dbReference type="KEGG" id="sact:DMT42_05630"/>
<dbReference type="OrthoDB" id="4338732at2"/>
<dbReference type="Proteomes" id="UP000247634">
    <property type="component" value="Chromosome"/>
</dbReference>
<evidence type="ECO:0000256" key="1">
    <source>
        <dbReference type="SAM" id="MobiDB-lite"/>
    </source>
</evidence>
<dbReference type="EMBL" id="CP029788">
    <property type="protein sequence ID" value="AWT47473.1"/>
    <property type="molecule type" value="Genomic_DNA"/>
</dbReference>
<reference evidence="3 4" key="1">
    <citation type="submission" date="2018-06" db="EMBL/GenBank/DDBJ databases">
        <title>The complete genome sequence of a nosiheptide producer Streptomyces actuosus ATCC 25421: deducing the ability of producing a new class III lantibiotics.</title>
        <authorList>
            <person name="Liu W."/>
            <person name="Sun F."/>
            <person name="Hu Y."/>
        </authorList>
    </citation>
    <scope>NUCLEOTIDE SEQUENCE [LARGE SCALE GENOMIC DNA]</scope>
    <source>
        <strain evidence="3 4">ATCC 25421</strain>
    </source>
</reference>
<dbReference type="RefSeq" id="WP_110636130.1">
    <property type="nucleotide sequence ID" value="NZ_CP029788.1"/>
</dbReference>